<dbReference type="Proteomes" id="UP000800093">
    <property type="component" value="Unassembled WGS sequence"/>
</dbReference>
<comment type="caution">
    <text evidence="2">The sequence shown here is derived from an EMBL/GenBank/DDBJ whole genome shotgun (WGS) entry which is preliminary data.</text>
</comment>
<dbReference type="InterPro" id="IPR010730">
    <property type="entry name" value="HET"/>
</dbReference>
<dbReference type="Pfam" id="PF13424">
    <property type="entry name" value="TPR_12"/>
    <property type="match status" value="1"/>
</dbReference>
<sequence>MSDFDRTQPRSKPNRIRLVRLIPSEDETATIHCELFDYSIRDFPNKTHLYEALSYVWGHQDEVLPIYVNGRLSNVRKNLHAALRRLRNHCMERILWIDALSINQEDTREKEMHIQFMANIYGYANRVIVWLGEEADNSTEALESIRAVADDDPRALLRDNQSMVRFEWNQKAFFKLLDRPWFKRMWVLQEVAAARSILIMCGSTEVNGYVFCLGLSTLELAFPVDPELHGLIRPVTYLIRRAGTRPAYTANSPNGASLGELLDMYHTRESTERHDKVYALYGMSSNDPSAAGLSPNYGTPWRILLLKVVKYVLSKEVYVETWDERELAVIKSKGCILGQISKIESDRTRYDKQHVTIKFGTPTGKLFETAWGTKWPLQASAKAVRERDLLCLLRGASKPSIIRACKDHFSLIMVGVSPRHLPLIDFERQDKFLLSAENFPRNFLLVWDLGRFEMSQVQAGFEFMSDINTFVPIYLRDMPRRVSAIHEVALILRDSEMHKEAETRLEEAVEKASEAFGRDATLTLACMDELAMVYNDLLKSTEAKKLVLQIIETRKRVQGLYHQYTLNSIANLVLFDLYPKLLTVDIMARMKDLVGGIRRNSNITEEDVVALIGSIEKETLTILLGLENFRSQITERVVKAAAMSDSNGTEVMILLLDLFGNSIITEEVVKAAARNLDKDTGEMKLLLDRGEDQIILTEKVVKAAAGND</sequence>
<reference evidence="3" key="1">
    <citation type="journal article" date="2020" name="Stud. Mycol.">
        <title>101 Dothideomycetes genomes: A test case for predicting lifestyles and emergence of pathogens.</title>
        <authorList>
            <person name="Haridas S."/>
            <person name="Albert R."/>
            <person name="Binder M."/>
            <person name="Bloem J."/>
            <person name="LaButti K."/>
            <person name="Salamov A."/>
            <person name="Andreopoulos B."/>
            <person name="Baker S."/>
            <person name="Barry K."/>
            <person name="Bills G."/>
            <person name="Bluhm B."/>
            <person name="Cannon C."/>
            <person name="Castanera R."/>
            <person name="Culley D."/>
            <person name="Daum C."/>
            <person name="Ezra D."/>
            <person name="Gonzalez J."/>
            <person name="Henrissat B."/>
            <person name="Kuo A."/>
            <person name="Liang C."/>
            <person name="Lipzen A."/>
            <person name="Lutzoni F."/>
            <person name="Magnuson J."/>
            <person name="Mondo S."/>
            <person name="Nolan M."/>
            <person name="Ohm R."/>
            <person name="Pangilinan J."/>
            <person name="Park H.-J."/>
            <person name="Ramirez L."/>
            <person name="Alfaro M."/>
            <person name="Sun H."/>
            <person name="Tritt A."/>
            <person name="Yoshinaga Y."/>
            <person name="Zwiers L.-H."/>
            <person name="Turgeon B."/>
            <person name="Goodwin S."/>
            <person name="Spatafora J."/>
            <person name="Crous P."/>
            <person name="Grigoriev I."/>
        </authorList>
    </citation>
    <scope>NUCLEOTIDE SEQUENCE [LARGE SCALE GENOMIC DNA]</scope>
    <source>
        <strain evidence="3">CBS 304.66</strain>
    </source>
</reference>
<dbReference type="PANTHER" id="PTHR24148">
    <property type="entry name" value="ANKYRIN REPEAT DOMAIN-CONTAINING PROTEIN 39 HOMOLOG-RELATED"/>
    <property type="match status" value="1"/>
</dbReference>
<dbReference type="Gene3D" id="1.25.40.10">
    <property type="entry name" value="Tetratricopeptide repeat domain"/>
    <property type="match status" value="1"/>
</dbReference>
<evidence type="ECO:0000313" key="3">
    <source>
        <dbReference type="Proteomes" id="UP000800093"/>
    </source>
</evidence>
<dbReference type="InterPro" id="IPR052895">
    <property type="entry name" value="HetReg/Transcr_Mod"/>
</dbReference>
<dbReference type="InterPro" id="IPR011990">
    <property type="entry name" value="TPR-like_helical_dom_sf"/>
</dbReference>
<dbReference type="PANTHER" id="PTHR24148:SF78">
    <property type="entry name" value="HETEROKARYON INCOMPATIBILITY DOMAIN-CONTAINING PROTEIN"/>
    <property type="match status" value="1"/>
</dbReference>
<name>A0A9P4KDA8_9PLEO</name>
<protein>
    <submittedName>
        <fullName evidence="2">HET-domain-containing protein</fullName>
    </submittedName>
</protein>
<proteinExistence type="predicted"/>
<organism evidence="2 3">
    <name type="scientific">Lojkania enalia</name>
    <dbReference type="NCBI Taxonomy" id="147567"/>
    <lineage>
        <taxon>Eukaryota</taxon>
        <taxon>Fungi</taxon>
        <taxon>Dikarya</taxon>
        <taxon>Ascomycota</taxon>
        <taxon>Pezizomycotina</taxon>
        <taxon>Dothideomycetes</taxon>
        <taxon>Pleosporomycetidae</taxon>
        <taxon>Pleosporales</taxon>
        <taxon>Pleosporales incertae sedis</taxon>
        <taxon>Lojkania</taxon>
    </lineage>
</organism>
<gene>
    <name evidence="2" type="ORF">CC78DRAFT_596773</name>
</gene>
<accession>A0A9P4KDA8</accession>
<dbReference type="OrthoDB" id="194358at2759"/>
<dbReference type="Pfam" id="PF06985">
    <property type="entry name" value="HET"/>
    <property type="match status" value="1"/>
</dbReference>
<evidence type="ECO:0000259" key="1">
    <source>
        <dbReference type="Pfam" id="PF06985"/>
    </source>
</evidence>
<dbReference type="AlphaFoldDB" id="A0A9P4KDA8"/>
<feature type="domain" description="Heterokaryon incompatibility" evidence="1">
    <location>
        <begin position="50"/>
        <end position="190"/>
    </location>
</feature>
<evidence type="ECO:0000313" key="2">
    <source>
        <dbReference type="EMBL" id="KAF2266498.1"/>
    </source>
</evidence>
<dbReference type="EMBL" id="ML986598">
    <property type="protein sequence ID" value="KAF2266498.1"/>
    <property type="molecule type" value="Genomic_DNA"/>
</dbReference>
<dbReference type="InterPro" id="IPR055530">
    <property type="entry name" value="DUF7104"/>
</dbReference>
<dbReference type="Pfam" id="PF23397">
    <property type="entry name" value="DUF7104"/>
    <property type="match status" value="3"/>
</dbReference>
<keyword evidence="3" id="KW-1185">Reference proteome</keyword>